<dbReference type="InterPro" id="IPR037883">
    <property type="entry name" value="Knr4/Smi1-like_sf"/>
</dbReference>
<dbReference type="RefSeq" id="WP_188090348.1">
    <property type="nucleotide sequence ID" value="NZ_JACVFC010000003.1"/>
</dbReference>
<feature type="domain" description="Knr4/Smi1-like" evidence="1">
    <location>
        <begin position="46"/>
        <end position="149"/>
    </location>
</feature>
<dbReference type="Pfam" id="PF09346">
    <property type="entry name" value="SMI1_KNR4"/>
    <property type="match status" value="1"/>
</dbReference>
<organism evidence="2 3">
    <name type="scientific">Chitinophaga qingshengii</name>
    <dbReference type="NCBI Taxonomy" id="1569794"/>
    <lineage>
        <taxon>Bacteria</taxon>
        <taxon>Pseudomonadati</taxon>
        <taxon>Bacteroidota</taxon>
        <taxon>Chitinophagia</taxon>
        <taxon>Chitinophagales</taxon>
        <taxon>Chitinophagaceae</taxon>
        <taxon>Chitinophaga</taxon>
    </lineage>
</organism>
<protein>
    <submittedName>
        <fullName evidence="2">SMI1/KNR4 family protein</fullName>
    </submittedName>
</protein>
<dbReference type="SMART" id="SM00860">
    <property type="entry name" value="SMI1_KNR4"/>
    <property type="match status" value="1"/>
</dbReference>
<proteinExistence type="predicted"/>
<evidence type="ECO:0000313" key="3">
    <source>
        <dbReference type="Proteomes" id="UP000659124"/>
    </source>
</evidence>
<accession>A0ABR7TRW6</accession>
<dbReference type="SUPFAM" id="SSF160631">
    <property type="entry name" value="SMI1/KNR4-like"/>
    <property type="match status" value="1"/>
</dbReference>
<dbReference type="Proteomes" id="UP000659124">
    <property type="component" value="Unassembled WGS sequence"/>
</dbReference>
<reference evidence="2 3" key="1">
    <citation type="submission" date="2020-09" db="EMBL/GenBank/DDBJ databases">
        <title>Genome sequences of type strains of Chitinophaga qingshengii and Chitinophaga varians.</title>
        <authorList>
            <person name="Kittiwongwattana C."/>
        </authorList>
    </citation>
    <scope>NUCLEOTIDE SEQUENCE [LARGE SCALE GENOMIC DNA]</scope>
    <source>
        <strain evidence="2 3">JCM 30026</strain>
    </source>
</reference>
<dbReference type="EMBL" id="JACVFC010000003">
    <property type="protein sequence ID" value="MBC9933230.1"/>
    <property type="molecule type" value="Genomic_DNA"/>
</dbReference>
<name>A0ABR7TRW6_9BACT</name>
<dbReference type="InterPro" id="IPR018958">
    <property type="entry name" value="Knr4/Smi1-like_dom"/>
</dbReference>
<evidence type="ECO:0000259" key="1">
    <source>
        <dbReference type="SMART" id="SM00860"/>
    </source>
</evidence>
<gene>
    <name evidence="2" type="ORF">ICL07_22765</name>
</gene>
<keyword evidence="3" id="KW-1185">Reference proteome</keyword>
<comment type="caution">
    <text evidence="2">The sequence shown here is derived from an EMBL/GenBank/DDBJ whole genome shotgun (WGS) entry which is preliminary data.</text>
</comment>
<evidence type="ECO:0000313" key="2">
    <source>
        <dbReference type="EMBL" id="MBC9933230.1"/>
    </source>
</evidence>
<sequence>MPQTTKLSSVETFLRLPFILYFAAMENKIRLILERLLDRELEPEDGVSEAVIAETEQRLGMALPPILRAFYQYAGQEETVMDSFQHFAPIEKLEVEDGKLVFLDEHQHVCVWSIAVTDAGNDNAVVYQCPYPDEEWYAEDYNLSAFLEMSLYYQFAQGGCEWVGVLDRGMDDEQIAVVLAAAQQWEKVIDHPGNLIIYWHEGTVLWYFPDAEGKVSENLFASCVSEEAWEEMEETYGFNEL</sequence>